<evidence type="ECO:0000256" key="3">
    <source>
        <dbReference type="ARBA" id="ARBA00022898"/>
    </source>
</evidence>
<protein>
    <recommendedName>
        <fullName evidence="6">ornithine decarboxylase</fullName>
        <ecNumber evidence="6">4.1.1.17</ecNumber>
    </recommendedName>
</protein>
<dbReference type="PANTHER" id="PTHR11482">
    <property type="entry name" value="ARGININE/DIAMINOPIMELATE/ORNITHINE DECARBOXYLASE"/>
    <property type="match status" value="1"/>
</dbReference>
<dbReference type="GO" id="GO:0033387">
    <property type="term" value="P:putrescine biosynthetic process from arginine, via ornithine"/>
    <property type="evidence" value="ECO:0007669"/>
    <property type="project" value="TreeGrafter"/>
</dbReference>
<sequence length="402" mass="43849">MRETHRDVYSFVSAFSPEAPVHVVYPEVLADTARTAVADFPGDVLYAVKCNDNPLVLRALYAGGVRHFDTASIAEIELIRGMFPDAECHFMHPVKPVHAIEAAYRVHGVKAFALDHIDELEKIVAAVGANNTADTTLVVRVEMPRGQAAMDLTGKFGAPIEEAAELLGEVHRRGFQTGLTFHVGSYCTNPLAFRQALEICRRVQALANVPLDVLDVGGGFPAIYTGSEGNFRSYVDEIARAVDDLAFEGEVALRCEPGRGLVGVGQSMLVRVDLRRRHDLFVNDGVFGGLSELKYLGPVFPIQTLRPDGFGETETIDGDEAGFQIFGPTCDSVDSCPGPFYIPNDVKTGDWLEIGKMGAYSNAYRTHFNGFHSDLYVEVAGYPFWAEATVIPMKSKKVSEAA</sequence>
<evidence type="ECO:0000256" key="1">
    <source>
        <dbReference type="ARBA" id="ARBA00001933"/>
    </source>
</evidence>
<dbReference type="Pfam" id="PF00278">
    <property type="entry name" value="Orn_DAP_Arg_deC"/>
    <property type="match status" value="1"/>
</dbReference>
<evidence type="ECO:0000313" key="13">
    <source>
        <dbReference type="Proteomes" id="UP000287447"/>
    </source>
</evidence>
<dbReference type="Gene3D" id="2.40.37.10">
    <property type="entry name" value="Lyase, Ornithine Decarboxylase, Chain A, domain 1"/>
    <property type="match status" value="1"/>
</dbReference>
<dbReference type="RefSeq" id="WP_127766899.1">
    <property type="nucleotide sequence ID" value="NZ_SADE01000003.1"/>
</dbReference>
<gene>
    <name evidence="12" type="ORF">EOI86_18125</name>
</gene>
<dbReference type="EC" id="4.1.1.17" evidence="6"/>
<dbReference type="InterPro" id="IPR000183">
    <property type="entry name" value="Orn/DAP/Arg_de-COase"/>
</dbReference>
<feature type="domain" description="Orn/DAP/Arg decarboxylase 2 N-terminal" evidence="11">
    <location>
        <begin position="38"/>
        <end position="262"/>
    </location>
</feature>
<organism evidence="12 13">
    <name type="scientific">Hwanghaeella grinnelliae</name>
    <dbReference type="NCBI Taxonomy" id="2500179"/>
    <lineage>
        <taxon>Bacteria</taxon>
        <taxon>Pseudomonadati</taxon>
        <taxon>Pseudomonadota</taxon>
        <taxon>Alphaproteobacteria</taxon>
        <taxon>Rhodospirillales</taxon>
        <taxon>Rhodospirillaceae</taxon>
        <taxon>Hwanghaeella</taxon>
    </lineage>
</organism>
<dbReference type="PRINTS" id="PR01179">
    <property type="entry name" value="ODADCRBXLASE"/>
</dbReference>
<dbReference type="InterPro" id="IPR022643">
    <property type="entry name" value="De-COase2_C"/>
</dbReference>
<dbReference type="InterPro" id="IPR022657">
    <property type="entry name" value="De-COase2_CS"/>
</dbReference>
<evidence type="ECO:0000256" key="7">
    <source>
        <dbReference type="ARBA" id="ARBA00049127"/>
    </source>
</evidence>
<dbReference type="Pfam" id="PF02784">
    <property type="entry name" value="Orn_Arg_deC_N"/>
    <property type="match status" value="1"/>
</dbReference>
<comment type="pathway">
    <text evidence="5">Amine and polyamine biosynthesis; putrescine biosynthesis via L-ornithine pathway; putrescine from L-ornithine: step 1/1.</text>
</comment>
<feature type="modified residue" description="N6-(pyridoxal phosphate)lysine" evidence="8">
    <location>
        <position position="49"/>
    </location>
</feature>
<name>A0A437QJT7_9PROT</name>
<evidence type="ECO:0000256" key="9">
    <source>
        <dbReference type="RuleBase" id="RU003737"/>
    </source>
</evidence>
<evidence type="ECO:0000256" key="4">
    <source>
        <dbReference type="ARBA" id="ARBA00023239"/>
    </source>
</evidence>
<keyword evidence="13" id="KW-1185">Reference proteome</keyword>
<dbReference type="InterPro" id="IPR002433">
    <property type="entry name" value="Orn_de-COase"/>
</dbReference>
<proteinExistence type="inferred from homology"/>
<evidence type="ECO:0000256" key="5">
    <source>
        <dbReference type="ARBA" id="ARBA00034115"/>
    </source>
</evidence>
<dbReference type="Proteomes" id="UP000287447">
    <property type="component" value="Unassembled WGS sequence"/>
</dbReference>
<dbReference type="InterPro" id="IPR009006">
    <property type="entry name" value="Ala_racemase/Decarboxylase_C"/>
</dbReference>
<feature type="domain" description="Orn/DAP/Arg decarboxylase 2 C-terminal" evidence="10">
    <location>
        <begin position="276"/>
        <end position="358"/>
    </location>
</feature>
<dbReference type="InterPro" id="IPR029066">
    <property type="entry name" value="PLP-binding_barrel"/>
</dbReference>
<comment type="similarity">
    <text evidence="2 9">Belongs to the Orn/Lys/Arg decarboxylase class-II family.</text>
</comment>
<dbReference type="PRINTS" id="PR01182">
    <property type="entry name" value="ORNDCRBXLASE"/>
</dbReference>
<dbReference type="PANTHER" id="PTHR11482:SF6">
    <property type="entry name" value="ORNITHINE DECARBOXYLASE 1-RELATED"/>
    <property type="match status" value="1"/>
</dbReference>
<dbReference type="InterPro" id="IPR022644">
    <property type="entry name" value="De-COase2_N"/>
</dbReference>
<reference evidence="13" key="1">
    <citation type="submission" date="2019-01" db="EMBL/GenBank/DDBJ databases">
        <title>Gri0909 isolated from a small marine red alga.</title>
        <authorList>
            <person name="Kim J."/>
            <person name="Jeong S.E."/>
            <person name="Jeon C.O."/>
        </authorList>
    </citation>
    <scope>NUCLEOTIDE SEQUENCE [LARGE SCALE GENOMIC DNA]</scope>
    <source>
        <strain evidence="13">Gri0909</strain>
    </source>
</reference>
<evidence type="ECO:0000259" key="10">
    <source>
        <dbReference type="Pfam" id="PF00278"/>
    </source>
</evidence>
<dbReference type="PROSITE" id="PS00879">
    <property type="entry name" value="ODR_DC_2_2"/>
    <property type="match status" value="1"/>
</dbReference>
<comment type="caution">
    <text evidence="12">The sequence shown here is derived from an EMBL/GenBank/DDBJ whole genome shotgun (WGS) entry which is preliminary data.</text>
</comment>
<comment type="catalytic activity">
    <reaction evidence="7">
        <text>L-ornithine + H(+) = putrescine + CO2</text>
        <dbReference type="Rhea" id="RHEA:22964"/>
        <dbReference type="ChEBI" id="CHEBI:15378"/>
        <dbReference type="ChEBI" id="CHEBI:16526"/>
        <dbReference type="ChEBI" id="CHEBI:46911"/>
        <dbReference type="ChEBI" id="CHEBI:326268"/>
        <dbReference type="EC" id="4.1.1.17"/>
    </reaction>
</comment>
<dbReference type="OrthoDB" id="9802147at2"/>
<dbReference type="SUPFAM" id="SSF50621">
    <property type="entry name" value="Alanine racemase C-terminal domain-like"/>
    <property type="match status" value="1"/>
</dbReference>
<keyword evidence="3 8" id="KW-0663">Pyridoxal phosphate</keyword>
<evidence type="ECO:0000259" key="11">
    <source>
        <dbReference type="Pfam" id="PF02784"/>
    </source>
</evidence>
<dbReference type="SUPFAM" id="SSF51419">
    <property type="entry name" value="PLP-binding barrel"/>
    <property type="match status" value="1"/>
</dbReference>
<dbReference type="GO" id="GO:0004586">
    <property type="term" value="F:ornithine decarboxylase activity"/>
    <property type="evidence" value="ECO:0007669"/>
    <property type="project" value="UniProtKB-EC"/>
</dbReference>
<dbReference type="InterPro" id="IPR022653">
    <property type="entry name" value="De-COase2_pyr-phos_BS"/>
</dbReference>
<keyword evidence="4" id="KW-0456">Lyase</keyword>
<dbReference type="Gene3D" id="3.20.20.10">
    <property type="entry name" value="Alanine racemase"/>
    <property type="match status" value="1"/>
</dbReference>
<feature type="active site" description="Proton donor" evidence="8">
    <location>
        <position position="330"/>
    </location>
</feature>
<dbReference type="GO" id="GO:0005737">
    <property type="term" value="C:cytoplasm"/>
    <property type="evidence" value="ECO:0007669"/>
    <property type="project" value="TreeGrafter"/>
</dbReference>
<dbReference type="AlphaFoldDB" id="A0A437QJT7"/>
<evidence type="ECO:0000256" key="6">
    <source>
        <dbReference type="ARBA" id="ARBA00034138"/>
    </source>
</evidence>
<dbReference type="EMBL" id="SADE01000003">
    <property type="protein sequence ID" value="RVU34765.1"/>
    <property type="molecule type" value="Genomic_DNA"/>
</dbReference>
<evidence type="ECO:0000256" key="2">
    <source>
        <dbReference type="ARBA" id="ARBA00008872"/>
    </source>
</evidence>
<accession>A0A437QJT7</accession>
<evidence type="ECO:0000256" key="8">
    <source>
        <dbReference type="PIRSR" id="PIRSR600183-50"/>
    </source>
</evidence>
<evidence type="ECO:0000313" key="12">
    <source>
        <dbReference type="EMBL" id="RVU34765.1"/>
    </source>
</evidence>
<dbReference type="PROSITE" id="PS00878">
    <property type="entry name" value="ODR_DC_2_1"/>
    <property type="match status" value="1"/>
</dbReference>
<comment type="cofactor">
    <cofactor evidence="1 8">
        <name>pyridoxal 5'-phosphate</name>
        <dbReference type="ChEBI" id="CHEBI:597326"/>
    </cofactor>
</comment>